<dbReference type="Proteomes" id="UP000828251">
    <property type="component" value="Unassembled WGS sequence"/>
</dbReference>
<accession>A0A9D3UK03</accession>
<reference evidence="1 2" key="1">
    <citation type="journal article" date="2021" name="Plant Biotechnol. J.">
        <title>Multi-omics assisted identification of the key and species-specific regulatory components of drought-tolerant mechanisms in Gossypium stocksii.</title>
        <authorList>
            <person name="Yu D."/>
            <person name="Ke L."/>
            <person name="Zhang D."/>
            <person name="Wu Y."/>
            <person name="Sun Y."/>
            <person name="Mei J."/>
            <person name="Sun J."/>
            <person name="Sun Y."/>
        </authorList>
    </citation>
    <scope>NUCLEOTIDE SEQUENCE [LARGE SCALE GENOMIC DNA]</scope>
    <source>
        <strain evidence="2">cv. E1</strain>
        <tissue evidence="1">Leaf</tissue>
    </source>
</reference>
<proteinExistence type="predicted"/>
<protein>
    <recommendedName>
        <fullName evidence="3">CCHC-type domain-containing protein</fullName>
    </recommendedName>
</protein>
<evidence type="ECO:0000313" key="1">
    <source>
        <dbReference type="EMBL" id="KAH1046556.1"/>
    </source>
</evidence>
<dbReference type="AlphaFoldDB" id="A0A9D3UK03"/>
<dbReference type="EMBL" id="JAIQCV010000011">
    <property type="protein sequence ID" value="KAH1046556.1"/>
    <property type="molecule type" value="Genomic_DNA"/>
</dbReference>
<organism evidence="1 2">
    <name type="scientific">Gossypium stocksii</name>
    <dbReference type="NCBI Taxonomy" id="47602"/>
    <lineage>
        <taxon>Eukaryota</taxon>
        <taxon>Viridiplantae</taxon>
        <taxon>Streptophyta</taxon>
        <taxon>Embryophyta</taxon>
        <taxon>Tracheophyta</taxon>
        <taxon>Spermatophyta</taxon>
        <taxon>Magnoliopsida</taxon>
        <taxon>eudicotyledons</taxon>
        <taxon>Gunneridae</taxon>
        <taxon>Pentapetalae</taxon>
        <taxon>rosids</taxon>
        <taxon>malvids</taxon>
        <taxon>Malvales</taxon>
        <taxon>Malvaceae</taxon>
        <taxon>Malvoideae</taxon>
        <taxon>Gossypium</taxon>
    </lineage>
</organism>
<evidence type="ECO:0000313" key="2">
    <source>
        <dbReference type="Proteomes" id="UP000828251"/>
    </source>
</evidence>
<comment type="caution">
    <text evidence="1">The sequence shown here is derived from an EMBL/GenBank/DDBJ whole genome shotgun (WGS) entry which is preliminary data.</text>
</comment>
<gene>
    <name evidence="1" type="ORF">J1N35_037340</name>
</gene>
<evidence type="ECO:0008006" key="3">
    <source>
        <dbReference type="Google" id="ProtNLM"/>
    </source>
</evidence>
<sequence>MEEPKVQYDGMVHLTARTRLANSQHVKGKKFVTKGNNYIRTHCGEEGHSKQRCYEIIGYPEWWDFTKKP</sequence>
<dbReference type="OrthoDB" id="1747146at2759"/>
<name>A0A9D3UK03_9ROSI</name>
<keyword evidence="2" id="KW-1185">Reference proteome</keyword>